<sequence>MPNSHSQSDKRVVYQEFGNDNAAAFERPTPDLPPQQQNVRVQATRAGRKGKTVTVITGFQTKPETLTALVKQLKTQCGTGGTVKDNEIEIQGDHKQKILEILLKLGYKAKISGG</sequence>
<dbReference type="PIRSF" id="PIRSF037511">
    <property type="entry name" value="Transl_init_SUI1_pro"/>
    <property type="match status" value="1"/>
</dbReference>
<organism evidence="6 7">
    <name type="scientific">Richelia sinica FACHB-800</name>
    <dbReference type="NCBI Taxonomy" id="1357546"/>
    <lineage>
        <taxon>Bacteria</taxon>
        <taxon>Bacillati</taxon>
        <taxon>Cyanobacteriota</taxon>
        <taxon>Cyanophyceae</taxon>
        <taxon>Nostocales</taxon>
        <taxon>Nostocaceae</taxon>
        <taxon>Richelia</taxon>
    </lineage>
</organism>
<protein>
    <recommendedName>
        <fullName evidence="5">SUI1 domain-containing protein</fullName>
    </recommendedName>
</protein>
<dbReference type="GO" id="GO:0003729">
    <property type="term" value="F:mRNA binding"/>
    <property type="evidence" value="ECO:0007669"/>
    <property type="project" value="TreeGrafter"/>
</dbReference>
<dbReference type="InterPro" id="IPR036877">
    <property type="entry name" value="SUI1_dom_sf"/>
</dbReference>
<reference evidence="6" key="1">
    <citation type="submission" date="2017-04" db="EMBL/GenBank/DDBJ databases">
        <title>Genome deletions in a multicellular cyanobacterial endosymbiont for morphological adaptation in marine diatoms.</title>
        <authorList>
            <person name="Wang Y."/>
            <person name="Gao H."/>
            <person name="Li R."/>
            <person name="Xu X."/>
        </authorList>
    </citation>
    <scope>NUCLEOTIDE SEQUENCE</scope>
    <source>
        <strain evidence="6">FACHB 800</strain>
    </source>
</reference>
<dbReference type="GO" id="GO:0006417">
    <property type="term" value="P:regulation of translation"/>
    <property type="evidence" value="ECO:0007669"/>
    <property type="project" value="UniProtKB-KW"/>
</dbReference>
<feature type="region of interest" description="Disordered" evidence="4">
    <location>
        <begin position="26"/>
        <end position="47"/>
    </location>
</feature>
<keyword evidence="2" id="KW-0810">Translation regulation</keyword>
<dbReference type="InterPro" id="IPR001950">
    <property type="entry name" value="SUI1"/>
</dbReference>
<feature type="domain" description="SUI1" evidence="5">
    <location>
        <begin position="48"/>
        <end position="106"/>
    </location>
</feature>
<evidence type="ECO:0000259" key="5">
    <source>
        <dbReference type="PROSITE" id="PS50296"/>
    </source>
</evidence>
<dbReference type="AlphaFoldDB" id="A0A975T9P7"/>
<evidence type="ECO:0000313" key="7">
    <source>
        <dbReference type="Proteomes" id="UP000683511"/>
    </source>
</evidence>
<evidence type="ECO:0000313" key="6">
    <source>
        <dbReference type="EMBL" id="QXE24679.1"/>
    </source>
</evidence>
<dbReference type="CDD" id="cd11567">
    <property type="entry name" value="YciH_like"/>
    <property type="match status" value="1"/>
</dbReference>
<dbReference type="GO" id="GO:0002188">
    <property type="term" value="P:translation reinitiation"/>
    <property type="evidence" value="ECO:0007669"/>
    <property type="project" value="TreeGrafter"/>
</dbReference>
<keyword evidence="3" id="KW-0648">Protein biosynthesis</keyword>
<evidence type="ECO:0000256" key="3">
    <source>
        <dbReference type="ARBA" id="ARBA00022917"/>
    </source>
</evidence>
<accession>A0A975T9P7</accession>
<dbReference type="InterPro" id="IPR050318">
    <property type="entry name" value="DENR/SUI1_TIF"/>
</dbReference>
<evidence type="ECO:0000256" key="1">
    <source>
        <dbReference type="ARBA" id="ARBA00005422"/>
    </source>
</evidence>
<dbReference type="SUPFAM" id="SSF55159">
    <property type="entry name" value="eIF1-like"/>
    <property type="match status" value="1"/>
</dbReference>
<dbReference type="Proteomes" id="UP000683511">
    <property type="component" value="Chromosome"/>
</dbReference>
<dbReference type="PANTHER" id="PTHR12789:SF0">
    <property type="entry name" value="DENSITY-REGULATED PROTEIN"/>
    <property type="match status" value="1"/>
</dbReference>
<evidence type="ECO:0000256" key="2">
    <source>
        <dbReference type="ARBA" id="ARBA00022845"/>
    </source>
</evidence>
<dbReference type="KEGG" id="rsin:B6N60_03386"/>
<evidence type="ECO:0000256" key="4">
    <source>
        <dbReference type="SAM" id="MobiDB-lite"/>
    </source>
</evidence>
<dbReference type="PANTHER" id="PTHR12789">
    <property type="entry name" value="DENSITY-REGULATED PROTEIN HOMOLOG"/>
    <property type="match status" value="1"/>
</dbReference>
<comment type="similarity">
    <text evidence="1">Belongs to the SUI1 family.</text>
</comment>
<keyword evidence="7" id="KW-1185">Reference proteome</keyword>
<dbReference type="Gene3D" id="3.30.780.10">
    <property type="entry name" value="SUI1-like domain"/>
    <property type="match status" value="1"/>
</dbReference>
<dbReference type="NCBIfam" id="TIGR01158">
    <property type="entry name" value="SUI1_rel"/>
    <property type="match status" value="1"/>
</dbReference>
<dbReference type="InterPro" id="IPR005872">
    <property type="entry name" value="SUI1_arc_bac"/>
</dbReference>
<name>A0A975T9P7_9NOST</name>
<dbReference type="GO" id="GO:0003743">
    <property type="term" value="F:translation initiation factor activity"/>
    <property type="evidence" value="ECO:0007669"/>
    <property type="project" value="InterPro"/>
</dbReference>
<dbReference type="GO" id="GO:0001731">
    <property type="term" value="P:formation of translation preinitiation complex"/>
    <property type="evidence" value="ECO:0007669"/>
    <property type="project" value="TreeGrafter"/>
</dbReference>
<dbReference type="Pfam" id="PF01253">
    <property type="entry name" value="SUI1"/>
    <property type="match status" value="1"/>
</dbReference>
<gene>
    <name evidence="6" type="ORF">B6N60_03386</name>
</gene>
<dbReference type="RefSeq" id="WP_190601516.1">
    <property type="nucleotide sequence ID" value="NZ_CP021056.1"/>
</dbReference>
<proteinExistence type="inferred from homology"/>
<dbReference type="PROSITE" id="PS50296">
    <property type="entry name" value="SUI1"/>
    <property type="match status" value="1"/>
</dbReference>
<dbReference type="NCBIfam" id="NF005669">
    <property type="entry name" value="PRK07451.1"/>
    <property type="match status" value="1"/>
</dbReference>
<dbReference type="EMBL" id="CP021056">
    <property type="protein sequence ID" value="QXE24679.1"/>
    <property type="molecule type" value="Genomic_DNA"/>
</dbReference>